<comment type="subcellular location">
    <subcellularLocation>
        <location evidence="1">Membrane</location>
        <topology evidence="1">Multi-pass membrane protein</topology>
    </subcellularLocation>
</comment>
<dbReference type="Gene3D" id="3.90.550.10">
    <property type="entry name" value="Spore Coat Polysaccharide Biosynthesis Protein SpsA, Chain A"/>
    <property type="match status" value="1"/>
</dbReference>
<dbReference type="EMBL" id="LCFI01000003">
    <property type="protein sequence ID" value="KKS90492.1"/>
    <property type="molecule type" value="Genomic_DNA"/>
</dbReference>
<evidence type="ECO:0000256" key="5">
    <source>
        <dbReference type="ARBA" id="ARBA00022692"/>
    </source>
</evidence>
<evidence type="ECO:0000313" key="11">
    <source>
        <dbReference type="EMBL" id="KKS90492.1"/>
    </source>
</evidence>
<feature type="transmembrane region" description="Helical" evidence="8">
    <location>
        <begin position="325"/>
        <end position="346"/>
    </location>
</feature>
<evidence type="ECO:0000259" key="10">
    <source>
        <dbReference type="Pfam" id="PF04138"/>
    </source>
</evidence>
<dbReference type="Pfam" id="PF00535">
    <property type="entry name" value="Glycos_transf_2"/>
    <property type="match status" value="1"/>
</dbReference>
<feature type="transmembrane region" description="Helical" evidence="8">
    <location>
        <begin position="283"/>
        <end position="304"/>
    </location>
</feature>
<dbReference type="InterPro" id="IPR029044">
    <property type="entry name" value="Nucleotide-diphossugar_trans"/>
</dbReference>
<proteinExistence type="inferred from homology"/>
<feature type="transmembrane region" description="Helical" evidence="8">
    <location>
        <begin position="257"/>
        <end position="277"/>
    </location>
</feature>
<gene>
    <name evidence="11" type="ORF">UV66_C0003G0005</name>
</gene>
<evidence type="ECO:0000313" key="12">
    <source>
        <dbReference type="Proteomes" id="UP000034669"/>
    </source>
</evidence>
<reference evidence="11 12" key="1">
    <citation type="journal article" date="2015" name="Nature">
        <title>rRNA introns, odd ribosomes, and small enigmatic genomes across a large radiation of phyla.</title>
        <authorList>
            <person name="Brown C.T."/>
            <person name="Hug L.A."/>
            <person name="Thomas B.C."/>
            <person name="Sharon I."/>
            <person name="Castelle C.J."/>
            <person name="Singh A."/>
            <person name="Wilkins M.J."/>
            <person name="Williams K.H."/>
            <person name="Banfield J.F."/>
        </authorList>
    </citation>
    <scope>NUCLEOTIDE SEQUENCE [LARGE SCALE GENOMIC DNA]</scope>
</reference>
<dbReference type="PANTHER" id="PTHR43398:SF1">
    <property type="entry name" value="DOLICHOL-PHOSPHATE MANNOSYLTRANSFERASE SUBUNIT 1"/>
    <property type="match status" value="1"/>
</dbReference>
<dbReference type="CDD" id="cd06442">
    <property type="entry name" value="DPM1_like"/>
    <property type="match status" value="1"/>
</dbReference>
<dbReference type="InterPro" id="IPR007267">
    <property type="entry name" value="GtrA_DPMS_TM"/>
</dbReference>
<feature type="domain" description="Glycosyltransferase 2-like" evidence="9">
    <location>
        <begin position="12"/>
        <end position="182"/>
    </location>
</feature>
<evidence type="ECO:0000259" key="9">
    <source>
        <dbReference type="Pfam" id="PF00535"/>
    </source>
</evidence>
<comment type="similarity">
    <text evidence="2">Belongs to the glycosyltransferase 2 family.</text>
</comment>
<keyword evidence="5 8" id="KW-0812">Transmembrane</keyword>
<dbReference type="GO" id="GO:0000271">
    <property type="term" value="P:polysaccharide biosynthetic process"/>
    <property type="evidence" value="ECO:0007669"/>
    <property type="project" value="InterPro"/>
</dbReference>
<evidence type="ECO:0000256" key="3">
    <source>
        <dbReference type="ARBA" id="ARBA00022676"/>
    </source>
</evidence>
<evidence type="ECO:0000256" key="2">
    <source>
        <dbReference type="ARBA" id="ARBA00006739"/>
    </source>
</evidence>
<keyword evidence="7 8" id="KW-0472">Membrane</keyword>
<feature type="domain" description="GtrA/DPMS transmembrane" evidence="10">
    <location>
        <begin position="256"/>
        <end position="374"/>
    </location>
</feature>
<dbReference type="GO" id="GO:0004582">
    <property type="term" value="F:dolichyl-phosphate beta-D-mannosyltransferase activity"/>
    <property type="evidence" value="ECO:0007669"/>
    <property type="project" value="InterPro"/>
</dbReference>
<evidence type="ECO:0000256" key="1">
    <source>
        <dbReference type="ARBA" id="ARBA00004141"/>
    </source>
</evidence>
<protein>
    <submittedName>
        <fullName evidence="11">Dolichyl-phosphate beta-D-mannosyltransferase</fullName>
    </submittedName>
</protein>
<dbReference type="SUPFAM" id="SSF53448">
    <property type="entry name" value="Nucleotide-diphospho-sugar transferases"/>
    <property type="match status" value="1"/>
</dbReference>
<dbReference type="InterPro" id="IPR039528">
    <property type="entry name" value="DPM1-like"/>
</dbReference>
<dbReference type="GO" id="GO:0016020">
    <property type="term" value="C:membrane"/>
    <property type="evidence" value="ECO:0007669"/>
    <property type="project" value="UniProtKB-SubCell"/>
</dbReference>
<dbReference type="Proteomes" id="UP000034669">
    <property type="component" value="Unassembled WGS sequence"/>
</dbReference>
<name>A0A0G1CYH2_9BACT</name>
<dbReference type="Pfam" id="PF04138">
    <property type="entry name" value="GtrA_DPMS_TM"/>
    <property type="match status" value="1"/>
</dbReference>
<comment type="caution">
    <text evidence="11">The sequence shown here is derived from an EMBL/GenBank/DDBJ whole genome shotgun (WGS) entry which is preliminary data.</text>
</comment>
<evidence type="ECO:0000256" key="8">
    <source>
        <dbReference type="SAM" id="Phobius"/>
    </source>
</evidence>
<organism evidence="11 12">
    <name type="scientific">Candidatus Woesebacteria bacterium GW2011_GWA1_43_12</name>
    <dbReference type="NCBI Taxonomy" id="1618557"/>
    <lineage>
        <taxon>Bacteria</taxon>
        <taxon>Candidatus Woeseibacteriota</taxon>
    </lineage>
</organism>
<evidence type="ECO:0000256" key="6">
    <source>
        <dbReference type="ARBA" id="ARBA00022989"/>
    </source>
</evidence>
<dbReference type="AlphaFoldDB" id="A0A0G1CYH2"/>
<keyword evidence="6 8" id="KW-1133">Transmembrane helix</keyword>
<accession>A0A0G1CYH2</accession>
<sequence>MSGSKQRMKAVIILPTYNERENIVDILTKLTRVTRTISDFSFVFLVADDASPDGTAQAVEDYKKDRNDIVIVSGKKEGLGKAILRGMIYAVEVLHADIVAQIDADLSHDPEALPKFFEKITKGYDFVVGSRYIPGGSIPDNWGIHRKIYSVIGNAIVRFGLGQTGVHDWTGGYRAYHKKYVELLREKVKPYSGYVFQIAFLHNAISSGARVAEVPIHFTDRRFGHSKIAPSEYIRNVLLYVAKERVASVIHGQLGKFFVVGAIGFVINTIALELLVGTGAHPVAGSAIGAELAIISNFFLNNAWTFGHKKIAKGSMFAKFFQFNGTSLGALFIQSGTVFVGTLLFGLGAYRLSYILGIGLGLIWNYTMYSKVIWK</sequence>
<dbReference type="InterPro" id="IPR001173">
    <property type="entry name" value="Glyco_trans_2-like"/>
</dbReference>
<dbReference type="FunFam" id="3.90.550.10:FF:000122">
    <property type="entry name" value="Dolichol-phosphate mannosyltransferase subunit 1"/>
    <property type="match status" value="1"/>
</dbReference>
<evidence type="ECO:0000256" key="7">
    <source>
        <dbReference type="ARBA" id="ARBA00023136"/>
    </source>
</evidence>
<dbReference type="GO" id="GO:0009247">
    <property type="term" value="P:glycolipid biosynthetic process"/>
    <property type="evidence" value="ECO:0007669"/>
    <property type="project" value="TreeGrafter"/>
</dbReference>
<dbReference type="PANTHER" id="PTHR43398">
    <property type="entry name" value="DOLICHOL-PHOSPHATE MANNOSYLTRANSFERASE SUBUNIT 1"/>
    <property type="match status" value="1"/>
</dbReference>
<keyword evidence="4 11" id="KW-0808">Transferase</keyword>
<feature type="transmembrane region" description="Helical" evidence="8">
    <location>
        <begin position="352"/>
        <end position="369"/>
    </location>
</feature>
<keyword evidence="3 11" id="KW-0328">Glycosyltransferase</keyword>
<evidence type="ECO:0000256" key="4">
    <source>
        <dbReference type="ARBA" id="ARBA00022679"/>
    </source>
</evidence>